<dbReference type="InParanoid" id="A0A4Q1BLP4"/>
<evidence type="ECO:0000313" key="9">
    <source>
        <dbReference type="EMBL" id="RXK38719.1"/>
    </source>
</evidence>
<keyword evidence="2" id="KW-0805">Transcription regulation</keyword>
<feature type="domain" description="Fork-head" evidence="8">
    <location>
        <begin position="374"/>
        <end position="465"/>
    </location>
</feature>
<dbReference type="PANTHER" id="PTHR45881">
    <property type="entry name" value="CHECKPOINT SUPPRESSOR 1-LIKE, ISOFORM A-RELATED"/>
    <property type="match status" value="1"/>
</dbReference>
<evidence type="ECO:0000256" key="5">
    <source>
        <dbReference type="ARBA" id="ARBA00023242"/>
    </source>
</evidence>
<evidence type="ECO:0000313" key="10">
    <source>
        <dbReference type="Proteomes" id="UP000289152"/>
    </source>
</evidence>
<feature type="DNA-binding region" description="Fork-head" evidence="6">
    <location>
        <begin position="374"/>
        <end position="465"/>
    </location>
</feature>
<feature type="compositionally biased region" description="Polar residues" evidence="7">
    <location>
        <begin position="548"/>
        <end position="562"/>
    </location>
</feature>
<dbReference type="InterPro" id="IPR030456">
    <property type="entry name" value="TF_fork_head_CS_2"/>
</dbReference>
<evidence type="ECO:0000256" key="7">
    <source>
        <dbReference type="SAM" id="MobiDB-lite"/>
    </source>
</evidence>
<feature type="region of interest" description="Disordered" evidence="7">
    <location>
        <begin position="548"/>
        <end position="619"/>
    </location>
</feature>
<keyword evidence="3 6" id="KW-0238">DNA-binding</keyword>
<gene>
    <name evidence="9" type="ORF">M231_04029</name>
</gene>
<dbReference type="InterPro" id="IPR036388">
    <property type="entry name" value="WH-like_DNA-bd_sf"/>
</dbReference>
<feature type="region of interest" description="Disordered" evidence="7">
    <location>
        <begin position="505"/>
        <end position="536"/>
    </location>
</feature>
<dbReference type="PROSITE" id="PS50039">
    <property type="entry name" value="FORK_HEAD_3"/>
    <property type="match status" value="1"/>
</dbReference>
<dbReference type="SMART" id="SM00339">
    <property type="entry name" value="FH"/>
    <property type="match status" value="1"/>
</dbReference>
<feature type="compositionally biased region" description="Low complexity" evidence="7">
    <location>
        <begin position="857"/>
        <end position="868"/>
    </location>
</feature>
<feature type="compositionally biased region" description="Low complexity" evidence="7">
    <location>
        <begin position="527"/>
        <end position="536"/>
    </location>
</feature>
<dbReference type="GO" id="GO:0000981">
    <property type="term" value="F:DNA-binding transcription factor activity, RNA polymerase II-specific"/>
    <property type="evidence" value="ECO:0007669"/>
    <property type="project" value="TreeGrafter"/>
</dbReference>
<evidence type="ECO:0000256" key="4">
    <source>
        <dbReference type="ARBA" id="ARBA00023163"/>
    </source>
</evidence>
<keyword evidence="5 6" id="KW-0539">Nucleus</keyword>
<dbReference type="PROSITE" id="PS00658">
    <property type="entry name" value="FORK_HEAD_2"/>
    <property type="match status" value="1"/>
</dbReference>
<dbReference type="CDD" id="cd00059">
    <property type="entry name" value="FH_FOX"/>
    <property type="match status" value="1"/>
</dbReference>
<dbReference type="InterPro" id="IPR001766">
    <property type="entry name" value="Fork_head_dom"/>
</dbReference>
<proteinExistence type="predicted"/>
<dbReference type="Gene3D" id="1.10.10.10">
    <property type="entry name" value="Winged helix-like DNA-binding domain superfamily/Winged helix DNA-binding domain"/>
    <property type="match status" value="1"/>
</dbReference>
<feature type="compositionally biased region" description="Low complexity" evidence="7">
    <location>
        <begin position="585"/>
        <end position="600"/>
    </location>
</feature>
<feature type="region of interest" description="Disordered" evidence="7">
    <location>
        <begin position="891"/>
        <end position="926"/>
    </location>
</feature>
<dbReference type="AlphaFoldDB" id="A0A4Q1BLP4"/>
<feature type="compositionally biased region" description="Basic and acidic residues" evidence="7">
    <location>
        <begin position="604"/>
        <end position="614"/>
    </location>
</feature>
<dbReference type="OrthoDB" id="5954824at2759"/>
<name>A0A4Q1BLP4_TREME</name>
<evidence type="ECO:0000256" key="2">
    <source>
        <dbReference type="ARBA" id="ARBA00023015"/>
    </source>
</evidence>
<feature type="region of interest" description="Disordered" evidence="7">
    <location>
        <begin position="815"/>
        <end position="868"/>
    </location>
</feature>
<comment type="subcellular location">
    <subcellularLocation>
        <location evidence="1 6">Nucleus</location>
    </subcellularLocation>
</comment>
<evidence type="ECO:0000256" key="1">
    <source>
        <dbReference type="ARBA" id="ARBA00004123"/>
    </source>
</evidence>
<accession>A0A4Q1BLP4</accession>
<feature type="region of interest" description="Disordered" evidence="7">
    <location>
        <begin position="271"/>
        <end position="361"/>
    </location>
</feature>
<dbReference type="Proteomes" id="UP000289152">
    <property type="component" value="Unassembled WGS sequence"/>
</dbReference>
<protein>
    <recommendedName>
        <fullName evidence="8">Fork-head domain-containing protein</fullName>
    </recommendedName>
</protein>
<dbReference type="SUPFAM" id="SSF46785">
    <property type="entry name" value="Winged helix' DNA-binding domain"/>
    <property type="match status" value="1"/>
</dbReference>
<dbReference type="STRING" id="5217.A0A4Q1BLP4"/>
<dbReference type="InterPro" id="IPR036390">
    <property type="entry name" value="WH_DNA-bd_sf"/>
</dbReference>
<evidence type="ECO:0000256" key="3">
    <source>
        <dbReference type="ARBA" id="ARBA00023125"/>
    </source>
</evidence>
<dbReference type="PANTHER" id="PTHR45881:SF1">
    <property type="entry name" value="FORK HEAD PROTEIN HOMOLOG 2"/>
    <property type="match status" value="1"/>
</dbReference>
<dbReference type="PRINTS" id="PR00053">
    <property type="entry name" value="FORKHEAD"/>
</dbReference>
<keyword evidence="4" id="KW-0804">Transcription</keyword>
<evidence type="ECO:0000256" key="6">
    <source>
        <dbReference type="PROSITE-ProRule" id="PRU00089"/>
    </source>
</evidence>
<dbReference type="VEuPathDB" id="FungiDB:TREMEDRAFT_63820"/>
<feature type="compositionally biased region" description="Polar residues" evidence="7">
    <location>
        <begin position="298"/>
        <end position="307"/>
    </location>
</feature>
<dbReference type="Pfam" id="PF00250">
    <property type="entry name" value="Forkhead"/>
    <property type="match status" value="1"/>
</dbReference>
<organism evidence="9 10">
    <name type="scientific">Tremella mesenterica</name>
    <name type="common">Jelly fungus</name>
    <dbReference type="NCBI Taxonomy" id="5217"/>
    <lineage>
        <taxon>Eukaryota</taxon>
        <taxon>Fungi</taxon>
        <taxon>Dikarya</taxon>
        <taxon>Basidiomycota</taxon>
        <taxon>Agaricomycotina</taxon>
        <taxon>Tremellomycetes</taxon>
        <taxon>Tremellales</taxon>
        <taxon>Tremellaceae</taxon>
        <taxon>Tremella</taxon>
    </lineage>
</organism>
<feature type="compositionally biased region" description="Pro residues" evidence="7">
    <location>
        <begin position="322"/>
        <end position="332"/>
    </location>
</feature>
<keyword evidence="10" id="KW-1185">Reference proteome</keyword>
<comment type="caution">
    <text evidence="9">The sequence shown here is derived from an EMBL/GenBank/DDBJ whole genome shotgun (WGS) entry which is preliminary data.</text>
</comment>
<dbReference type="EMBL" id="SDIL01000043">
    <property type="protein sequence ID" value="RXK38719.1"/>
    <property type="molecule type" value="Genomic_DNA"/>
</dbReference>
<dbReference type="GO" id="GO:0005634">
    <property type="term" value="C:nucleus"/>
    <property type="evidence" value="ECO:0007669"/>
    <property type="project" value="UniProtKB-SubCell"/>
</dbReference>
<sequence length="926" mass="101967">MYNHHPDIDPALQFAGDNASPHEFAKGRMALPFPGYQTNVFNVGFSESSNRPMTANSSMMYSQTDEEDDGEFVIDESLGTEGMEEFDFGDEQWQTPATIPTSSTSFRTVHSERPPLVHSQSLQLPPQKPMLNRYTSHQGSVGPIPGRSASPHVIQGDVFAAPPSPMRRAHSAFGMMGHPNGINNGNFSHPDRFTRSNPHAEGADLVFRDSSRTLSIAPVAQGISPMRALGPPPQQPIRFVHHNVMITPDHKNNYESHILSSATSSTADTAITTDMSSGGLYETGLKRRRSEMSEDGTDSPTRPNLSMNGAKRLSLRDTAPGPSVPKPAPPIGMRPQRLATKPPPTMNRTVPKPTTCAEDPGVEGIPEGEKSMDRPTPSFACIIGQAILRSSAGGLSLEHIYRYVETAFPYFQTGDGAWRNSVRHNLSIHKMFKTIPRTERHPPGKGGIWVIEEDEKCHWPEENKFIKNFPSNHPHHANCLQTLHEQRKEAEAMAKAAADGVEYVPKKGKKGRKAVNASAGREEDHQPQPQYMSQSQSLPGFSMEMMRSTSAMSDTHVTQLSRHPSYPQHHMHPPPLSQQLHEFRFPSMSRSHSSDSLSHPHLPPHPDHQDHPDHLFPFSLSDLEDEGEFLPEDMLDEESYAVLSEITREEALAKNGMMVPSRLERALSSMSTSSIIGDKRPQSIMDSILEHEDLFHSTKPSTSMREPLSQRLPIPQETVDDNFVTPERDKQSLLKSHFPSSAFKTPALINTASSPGSSPMPLTVTRNPTLPSSLSHAWTLDDAMTMNNKPMLEDAFDLKPQAQSKKRVVSMQFEEDSQTTQSIGFPKTPVSRSSAATGVTPGRSLRTPKPFATPMIVRSPGSGPSSVSEIMSTPMWEIGGCLARLRDLRNSPSNMRALGSPGSIPPPTSPIRYSLSLDASPKKTPV</sequence>
<dbReference type="GO" id="GO:0000978">
    <property type="term" value="F:RNA polymerase II cis-regulatory region sequence-specific DNA binding"/>
    <property type="evidence" value="ECO:0007669"/>
    <property type="project" value="TreeGrafter"/>
</dbReference>
<evidence type="ECO:0000259" key="8">
    <source>
        <dbReference type="PROSITE" id="PS50039"/>
    </source>
</evidence>
<reference evidence="9 10" key="1">
    <citation type="submission" date="2016-06" db="EMBL/GenBank/DDBJ databases">
        <title>Evolution of pathogenesis and genome organization in the Tremellales.</title>
        <authorList>
            <person name="Cuomo C."/>
            <person name="Litvintseva A."/>
            <person name="Heitman J."/>
            <person name="Chen Y."/>
            <person name="Sun S."/>
            <person name="Springer D."/>
            <person name="Dromer F."/>
            <person name="Young S."/>
            <person name="Zeng Q."/>
            <person name="Chapman S."/>
            <person name="Gujja S."/>
            <person name="Saif S."/>
            <person name="Birren B."/>
        </authorList>
    </citation>
    <scope>NUCLEOTIDE SEQUENCE [LARGE SCALE GENOMIC DNA]</scope>
    <source>
        <strain evidence="9 10">ATCC 28783</strain>
    </source>
</reference>